<proteinExistence type="predicted"/>
<feature type="compositionally biased region" description="Basic and acidic residues" evidence="7">
    <location>
        <begin position="545"/>
        <end position="597"/>
    </location>
</feature>
<keyword evidence="4" id="KW-0472">Membrane</keyword>
<evidence type="ECO:0000256" key="7">
    <source>
        <dbReference type="SAM" id="MobiDB-lite"/>
    </source>
</evidence>
<dbReference type="InterPro" id="IPR050384">
    <property type="entry name" value="Endophilin_SH3RF"/>
</dbReference>
<evidence type="ECO:0000256" key="5">
    <source>
        <dbReference type="PROSITE-ProRule" id="PRU00192"/>
    </source>
</evidence>
<feature type="coiled-coil region" evidence="6">
    <location>
        <begin position="608"/>
        <end position="678"/>
    </location>
</feature>
<evidence type="ECO:0000256" key="4">
    <source>
        <dbReference type="ARBA" id="ARBA00023136"/>
    </source>
</evidence>
<evidence type="ECO:0000313" key="9">
    <source>
        <dbReference type="EMBL" id="RMX56294.1"/>
    </source>
</evidence>
<keyword evidence="10" id="KW-1185">Reference proteome</keyword>
<name>A0A3M6URV7_POCDA</name>
<protein>
    <recommendedName>
        <fullName evidence="8">SH3 domain-containing protein</fullName>
    </recommendedName>
</protein>
<keyword evidence="2 5" id="KW-0728">SH3 domain</keyword>
<dbReference type="PRINTS" id="PR00452">
    <property type="entry name" value="SH3DOMAIN"/>
</dbReference>
<dbReference type="PROSITE" id="PS50002">
    <property type="entry name" value="SH3"/>
    <property type="match status" value="3"/>
</dbReference>
<evidence type="ECO:0000256" key="3">
    <source>
        <dbReference type="ARBA" id="ARBA00023054"/>
    </source>
</evidence>
<feature type="domain" description="SH3" evidence="8">
    <location>
        <begin position="263"/>
        <end position="325"/>
    </location>
</feature>
<dbReference type="OMA" id="FAREEYS"/>
<dbReference type="FunFam" id="2.30.30.40:FF:000072">
    <property type="entry name" value="Unconventional Myosin IB"/>
    <property type="match status" value="1"/>
</dbReference>
<dbReference type="GO" id="GO:0007015">
    <property type="term" value="P:actin filament organization"/>
    <property type="evidence" value="ECO:0007669"/>
    <property type="project" value="TreeGrafter"/>
</dbReference>
<accession>A0A3M6URV7</accession>
<keyword evidence="3 6" id="KW-0175">Coiled coil</keyword>
<dbReference type="EMBL" id="RCHS01000872">
    <property type="protein sequence ID" value="RMX56294.1"/>
    <property type="molecule type" value="Genomic_DNA"/>
</dbReference>
<sequence>MSRKARVTFSYKPEQEDELTLEVGDIITNITDVDVGWCEGELNGKRGMFPDNFVEEFSTPGEEVANAAPLPSSNSKTGKKAKVAFDYEAQDADELTLHMGDVVDFMEEVEEGWWKGKLHGKVGVFPSNFVEMIEEEDTNPNQDKPAQIKTEKEPTVSHGRLGVAVLEDHDAGINKRHSGVEKAKQLPGGGMGFGNLVNPDILAKKLKKVHHDEKKEKKDKLEDKNVPAEPSKTAATAKAPLGVKSRPAPPVPSTPPIVQPAKKPTERAKVMFDYEPENPDELKLTEGDIVVVTNQNIPDTEGWWEGELNGITGVFPSNFVDLLPVGAEEVLSKAPAPAPAPAPPQTHKKSVPVLPMKDELKKSPKLSRKHSPPVSPKEESNADAIPEVKKPVKDTSGEPPAPAPAKPKPPVAGQKPVLPPKKPLPIHKKPTTKGIAKKPEKKAEIENSSVTKSTEEMKDLVDGLSAEKLLSQEEGISKPPEIKMENVEEGVSLDDIPATETLNHLTANRAKNLQKRPPSKEGRTDSARLSGGLLEEQIAETNKQPPERPKEPPREPSWKKEVREAREKKQVAEEKPPPLRSSKTEALEKRKSLKEEVPVPPVQKVEPFTTASGEVEKLRKEIVELREMMANMDKKHDDAIKRMEEKFTLEIEGLINDFDEERKHNAALKVELDRIKRRNARHDTGTSA</sequence>
<evidence type="ECO:0000259" key="8">
    <source>
        <dbReference type="PROSITE" id="PS50002"/>
    </source>
</evidence>
<evidence type="ECO:0000313" key="10">
    <source>
        <dbReference type="Proteomes" id="UP000275408"/>
    </source>
</evidence>
<gene>
    <name evidence="9" type="ORF">pdam_00011454</name>
</gene>
<reference evidence="9 10" key="1">
    <citation type="journal article" date="2018" name="Sci. Rep.">
        <title>Comparative analysis of the Pocillopora damicornis genome highlights role of immune system in coral evolution.</title>
        <authorList>
            <person name="Cunning R."/>
            <person name="Bay R.A."/>
            <person name="Gillette P."/>
            <person name="Baker A.C."/>
            <person name="Traylor-Knowles N."/>
        </authorList>
    </citation>
    <scope>NUCLEOTIDE SEQUENCE [LARGE SCALE GENOMIC DNA]</scope>
    <source>
        <strain evidence="9">RSMAS</strain>
        <tissue evidence="9">Whole animal</tissue>
    </source>
</reference>
<feature type="domain" description="SH3" evidence="8">
    <location>
        <begin position="1"/>
        <end position="59"/>
    </location>
</feature>
<dbReference type="PANTHER" id="PTHR14167:SF81">
    <property type="entry name" value="ENDOPHILIN-A"/>
    <property type="match status" value="1"/>
</dbReference>
<feature type="compositionally biased region" description="Pro residues" evidence="7">
    <location>
        <begin position="247"/>
        <end position="258"/>
    </location>
</feature>
<comment type="subcellular location">
    <subcellularLocation>
        <location evidence="1">Membrane</location>
        <topology evidence="1">Peripheral membrane protein</topology>
    </subcellularLocation>
</comment>
<dbReference type="PRINTS" id="PR00499">
    <property type="entry name" value="P67PHOX"/>
</dbReference>
<dbReference type="GO" id="GO:0016477">
    <property type="term" value="P:cell migration"/>
    <property type="evidence" value="ECO:0007669"/>
    <property type="project" value="TreeGrafter"/>
</dbReference>
<dbReference type="Proteomes" id="UP000275408">
    <property type="component" value="Unassembled WGS sequence"/>
</dbReference>
<dbReference type="OrthoDB" id="5990455at2759"/>
<feature type="compositionally biased region" description="Basic residues" evidence="7">
    <location>
        <begin position="424"/>
        <end position="436"/>
    </location>
</feature>
<dbReference type="SMART" id="SM00326">
    <property type="entry name" value="SH3"/>
    <property type="match status" value="3"/>
</dbReference>
<feature type="region of interest" description="Disordered" evidence="7">
    <location>
        <begin position="136"/>
        <end position="156"/>
    </location>
</feature>
<evidence type="ECO:0000256" key="6">
    <source>
        <dbReference type="SAM" id="Coils"/>
    </source>
</evidence>
<feature type="compositionally biased region" description="Basic and acidic residues" evidence="7">
    <location>
        <begin position="210"/>
        <end position="226"/>
    </location>
</feature>
<feature type="region of interest" description="Disordered" evidence="7">
    <location>
        <begin position="207"/>
        <end position="264"/>
    </location>
</feature>
<feature type="compositionally biased region" description="Pro residues" evidence="7">
    <location>
        <begin position="399"/>
        <end position="410"/>
    </location>
</feature>
<dbReference type="PANTHER" id="PTHR14167">
    <property type="entry name" value="SH3 DOMAIN-CONTAINING"/>
    <property type="match status" value="1"/>
</dbReference>
<feature type="region of interest" description="Disordered" evidence="7">
    <location>
        <begin position="334"/>
        <end position="598"/>
    </location>
</feature>
<comment type="caution">
    <text evidence="9">The sequence shown here is derived from an EMBL/GenBank/DDBJ whole genome shotgun (WGS) entry which is preliminary data.</text>
</comment>
<evidence type="ECO:0000256" key="1">
    <source>
        <dbReference type="ARBA" id="ARBA00004170"/>
    </source>
</evidence>
<dbReference type="InterPro" id="IPR001452">
    <property type="entry name" value="SH3_domain"/>
</dbReference>
<dbReference type="SUPFAM" id="SSF50044">
    <property type="entry name" value="SH3-domain"/>
    <property type="match status" value="3"/>
</dbReference>
<dbReference type="AlphaFoldDB" id="A0A3M6URV7"/>
<dbReference type="Pfam" id="PF14604">
    <property type="entry name" value="SH3_9"/>
    <property type="match status" value="3"/>
</dbReference>
<dbReference type="Gene3D" id="2.30.30.40">
    <property type="entry name" value="SH3 Domains"/>
    <property type="match status" value="3"/>
</dbReference>
<feature type="domain" description="SH3" evidence="8">
    <location>
        <begin position="76"/>
        <end position="135"/>
    </location>
</feature>
<dbReference type="InterPro" id="IPR036028">
    <property type="entry name" value="SH3-like_dom_sf"/>
</dbReference>
<organism evidence="9 10">
    <name type="scientific">Pocillopora damicornis</name>
    <name type="common">Cauliflower coral</name>
    <name type="synonym">Millepora damicornis</name>
    <dbReference type="NCBI Taxonomy" id="46731"/>
    <lineage>
        <taxon>Eukaryota</taxon>
        <taxon>Metazoa</taxon>
        <taxon>Cnidaria</taxon>
        <taxon>Anthozoa</taxon>
        <taxon>Hexacorallia</taxon>
        <taxon>Scleractinia</taxon>
        <taxon>Astrocoeniina</taxon>
        <taxon>Pocilloporidae</taxon>
        <taxon>Pocillopora</taxon>
    </lineage>
</organism>
<evidence type="ECO:0000256" key="2">
    <source>
        <dbReference type="ARBA" id="ARBA00022443"/>
    </source>
</evidence>
<feature type="compositionally biased region" description="Polar residues" evidence="7">
    <location>
        <begin position="500"/>
        <end position="511"/>
    </location>
</feature>
<feature type="compositionally biased region" description="Basic and acidic residues" evidence="7">
    <location>
        <begin position="376"/>
        <end position="396"/>
    </location>
</feature>
<dbReference type="STRING" id="46731.A0A3M6URV7"/>